<keyword evidence="2" id="KW-1185">Reference proteome</keyword>
<sequence length="65" mass="7650">MKRTAVILDAPNVKDSSAFWLNLRINKSDGIHFSDLPVSIKILNRFWIMQTINHQWSLFHRIDSL</sequence>
<protein>
    <submittedName>
        <fullName evidence="1">Uncharacterized protein</fullName>
    </submittedName>
</protein>
<name>I3IP26_9BACT</name>
<dbReference type="Proteomes" id="UP000002985">
    <property type="component" value="Unassembled WGS sequence"/>
</dbReference>
<dbReference type="EMBL" id="BAFH01000004">
    <property type="protein sequence ID" value="GAB63471.1"/>
    <property type="molecule type" value="Genomic_DNA"/>
</dbReference>
<evidence type="ECO:0000313" key="1">
    <source>
        <dbReference type="EMBL" id="GAB63471.1"/>
    </source>
</evidence>
<evidence type="ECO:0000313" key="2">
    <source>
        <dbReference type="Proteomes" id="UP000002985"/>
    </source>
</evidence>
<organism evidence="1 2">
    <name type="scientific">Candidatus Jettenia caeni</name>
    <dbReference type="NCBI Taxonomy" id="247490"/>
    <lineage>
        <taxon>Bacteria</taxon>
        <taxon>Pseudomonadati</taxon>
        <taxon>Planctomycetota</taxon>
        <taxon>Candidatus Brocadiia</taxon>
        <taxon>Candidatus Brocadiales</taxon>
        <taxon>Candidatus Brocadiaceae</taxon>
        <taxon>Candidatus Jettenia</taxon>
    </lineage>
</organism>
<gene>
    <name evidence="1" type="ORF">KSU1_D0162</name>
</gene>
<reference evidence="1 2" key="1">
    <citation type="journal article" date="2012" name="FEBS Lett.">
        <title>Anammox organism KSU-1 expresses a NirK-type copper-containing nitrite reductase instead of a NirS-type with cytochrome cd1.</title>
        <authorList>
            <person name="Hira D."/>
            <person name="Toh H."/>
            <person name="Migita C.T."/>
            <person name="Okubo H."/>
            <person name="Nishiyama T."/>
            <person name="Hattori M."/>
            <person name="Furukawa K."/>
            <person name="Fujii T."/>
        </authorList>
    </citation>
    <scope>NUCLEOTIDE SEQUENCE [LARGE SCALE GENOMIC DNA]</scope>
</reference>
<comment type="caution">
    <text evidence="1">The sequence shown here is derived from an EMBL/GenBank/DDBJ whole genome shotgun (WGS) entry which is preliminary data.</text>
</comment>
<accession>I3IP26</accession>
<dbReference type="AlphaFoldDB" id="I3IP26"/>
<proteinExistence type="predicted"/>